<proteinExistence type="predicted"/>
<name>A0A941ETY0_9ACTN</name>
<dbReference type="RefSeq" id="WP_212532499.1">
    <property type="nucleotide sequence ID" value="NZ_JAGSOG010000252.1"/>
</dbReference>
<dbReference type="Proteomes" id="UP000675781">
    <property type="component" value="Unassembled WGS sequence"/>
</dbReference>
<sequence length="77" mass="8871">MSEEPALADHPNPNAVLRGGPLDGSLIRVHDWTPVSFAVDNELYVYRPTDELDDEHWTLRVYVIDHIEVLPPVRFYT</sequence>
<comment type="caution">
    <text evidence="1">The sequence shown here is derived from an EMBL/GenBank/DDBJ whole genome shotgun (WGS) entry which is preliminary data.</text>
</comment>
<gene>
    <name evidence="1" type="ORF">KDL01_32490</name>
</gene>
<evidence type="ECO:0000313" key="1">
    <source>
        <dbReference type="EMBL" id="MBR7838037.1"/>
    </source>
</evidence>
<organism evidence="1 2">
    <name type="scientific">Actinospica durhamensis</name>
    <dbReference type="NCBI Taxonomy" id="1508375"/>
    <lineage>
        <taxon>Bacteria</taxon>
        <taxon>Bacillati</taxon>
        <taxon>Actinomycetota</taxon>
        <taxon>Actinomycetes</taxon>
        <taxon>Catenulisporales</taxon>
        <taxon>Actinospicaceae</taxon>
        <taxon>Actinospica</taxon>
    </lineage>
</organism>
<dbReference type="EMBL" id="JAGSOG010000252">
    <property type="protein sequence ID" value="MBR7838037.1"/>
    <property type="molecule type" value="Genomic_DNA"/>
</dbReference>
<evidence type="ECO:0000313" key="2">
    <source>
        <dbReference type="Proteomes" id="UP000675781"/>
    </source>
</evidence>
<accession>A0A941ETY0</accession>
<keyword evidence="2" id="KW-1185">Reference proteome</keyword>
<protein>
    <submittedName>
        <fullName evidence="1">Uncharacterized protein</fullName>
    </submittedName>
</protein>
<reference evidence="1" key="1">
    <citation type="submission" date="2021-04" db="EMBL/GenBank/DDBJ databases">
        <title>Genome based classification of Actinospica acidithermotolerans sp. nov., an actinobacterium isolated from an Indonesian hot spring.</title>
        <authorList>
            <person name="Kusuma A.B."/>
            <person name="Putra K.E."/>
            <person name="Nafisah S."/>
            <person name="Loh J."/>
            <person name="Nouioui I."/>
            <person name="Goodfellow M."/>
        </authorList>
    </citation>
    <scope>NUCLEOTIDE SEQUENCE</scope>
    <source>
        <strain evidence="1">CSCA 57</strain>
    </source>
</reference>
<dbReference type="AlphaFoldDB" id="A0A941ETY0"/>